<feature type="compositionally biased region" description="Low complexity" evidence="1">
    <location>
        <begin position="135"/>
        <end position="157"/>
    </location>
</feature>
<dbReference type="EMBL" id="CP046171">
    <property type="protein sequence ID" value="QIS07063.1"/>
    <property type="molecule type" value="Genomic_DNA"/>
</dbReference>
<dbReference type="InterPro" id="IPR021235">
    <property type="entry name" value="DUF2637"/>
</dbReference>
<feature type="transmembrane region" description="Helical" evidence="2">
    <location>
        <begin position="70"/>
        <end position="91"/>
    </location>
</feature>
<proteinExistence type="predicted"/>
<dbReference type="AlphaFoldDB" id="A0A6G9Y1W2"/>
<reference evidence="3 4" key="1">
    <citation type="journal article" date="2019" name="ACS Chem. Biol.">
        <title>Identification and Mobilization of a Cryptic Antibiotic Biosynthesis Gene Locus from a Human-Pathogenic Nocardia Isolate.</title>
        <authorList>
            <person name="Herisse M."/>
            <person name="Ishida K."/>
            <person name="Porter J.L."/>
            <person name="Howden B."/>
            <person name="Hertweck C."/>
            <person name="Stinear T.P."/>
            <person name="Pidot S.J."/>
        </authorList>
    </citation>
    <scope>NUCLEOTIDE SEQUENCE [LARGE SCALE GENOMIC DNA]</scope>
    <source>
        <strain evidence="3 4">AUSMDU00024985</strain>
    </source>
</reference>
<evidence type="ECO:0000256" key="1">
    <source>
        <dbReference type="SAM" id="MobiDB-lite"/>
    </source>
</evidence>
<sequence>MRWARWSAVVIIVVIGAAAFVLSFAALRDLAILANTPKRWAWLFPVIVDGTIIQATVGALVLAKSRERGWFLWVLGIGAAVSIAGNSLHAVAAGRILPWWAAALVAAIAPISLLVDTHGLAVLFRAVQQDSAAEPVSAPVPASDPVPDKPAATASVPAPVPARRKKASTRRDPGKVAEAVALHAAGKSYAEIGRTLGVSAPTARKYATSAPKPAPVAAPQPVSAAVPAATPVPVSAPVVAGVRPVPVRSIHPVRPVQQALPITVS</sequence>
<keyword evidence="2" id="KW-0472">Membrane</keyword>
<organism evidence="3 4">
    <name type="scientific">Nocardia brasiliensis</name>
    <dbReference type="NCBI Taxonomy" id="37326"/>
    <lineage>
        <taxon>Bacteria</taxon>
        <taxon>Bacillati</taxon>
        <taxon>Actinomycetota</taxon>
        <taxon>Actinomycetes</taxon>
        <taxon>Mycobacteriales</taxon>
        <taxon>Nocardiaceae</taxon>
        <taxon>Nocardia</taxon>
    </lineage>
</organism>
<dbReference type="Proteomes" id="UP000501705">
    <property type="component" value="Chromosome"/>
</dbReference>
<name>A0A6G9Y1W2_NOCBR</name>
<feature type="region of interest" description="Disordered" evidence="1">
    <location>
        <begin position="135"/>
        <end position="175"/>
    </location>
</feature>
<keyword evidence="2" id="KW-0812">Transmembrane</keyword>
<evidence type="ECO:0000313" key="4">
    <source>
        <dbReference type="Proteomes" id="UP000501705"/>
    </source>
</evidence>
<evidence type="ECO:0000256" key="2">
    <source>
        <dbReference type="SAM" id="Phobius"/>
    </source>
</evidence>
<keyword evidence="2" id="KW-1133">Transmembrane helix</keyword>
<feature type="transmembrane region" description="Helical" evidence="2">
    <location>
        <begin position="97"/>
        <end position="115"/>
    </location>
</feature>
<dbReference type="Pfam" id="PF10935">
    <property type="entry name" value="DUF2637"/>
    <property type="match status" value="1"/>
</dbReference>
<evidence type="ECO:0000313" key="3">
    <source>
        <dbReference type="EMBL" id="QIS07063.1"/>
    </source>
</evidence>
<feature type="transmembrane region" description="Helical" evidence="2">
    <location>
        <begin position="40"/>
        <end position="63"/>
    </location>
</feature>
<protein>
    <submittedName>
        <fullName evidence="3">DUF2637 domain-containing protein</fullName>
    </submittedName>
</protein>
<feature type="transmembrane region" description="Helical" evidence="2">
    <location>
        <begin position="7"/>
        <end position="28"/>
    </location>
</feature>
<gene>
    <name evidence="3" type="ORF">F5X71_00065</name>
</gene>
<accession>A0A6G9Y1W2</accession>